<gene>
    <name evidence="2" type="ORF">G4Z05_02705</name>
</gene>
<evidence type="ECO:0000313" key="3">
    <source>
        <dbReference type="Proteomes" id="UP000481621"/>
    </source>
</evidence>
<comment type="caution">
    <text evidence="2">The sequence shown here is derived from an EMBL/GenBank/DDBJ whole genome shotgun (WGS) entry which is preliminary data.</text>
</comment>
<organism evidence="2 3">
    <name type="scientific">Neobacillus thermocopriae</name>
    <dbReference type="NCBI Taxonomy" id="1215031"/>
    <lineage>
        <taxon>Bacteria</taxon>
        <taxon>Bacillati</taxon>
        <taxon>Bacillota</taxon>
        <taxon>Bacilli</taxon>
        <taxon>Bacillales</taxon>
        <taxon>Bacillaceae</taxon>
        <taxon>Neobacillus</taxon>
    </lineage>
</organism>
<reference evidence="2" key="1">
    <citation type="submission" date="2020-02" db="EMBL/GenBank/DDBJ databases">
        <title>Bacillus sedimentmangrovi sp. nov., isolated from sediment of the mangrove ecosystem.</title>
        <authorList>
            <person name="Liu G."/>
        </authorList>
    </citation>
    <scope>NUCLEOTIDE SEQUENCE [LARGE SCALE GENOMIC DNA]</scope>
    <source>
        <strain evidence="2">SgZ-7</strain>
    </source>
</reference>
<keyword evidence="1" id="KW-0732">Signal</keyword>
<dbReference type="RefSeq" id="WP_163250354.1">
    <property type="nucleotide sequence ID" value="NZ_JAAIUV010000003.1"/>
</dbReference>
<evidence type="ECO:0000313" key="2">
    <source>
        <dbReference type="EMBL" id="NEX77798.1"/>
    </source>
</evidence>
<sequence length="264" mass="30132">MRFKKIVSSVILATSLSTSFMLSGLTNPGSAYADSVKAQNENVTGTAGIILKIDLNSEDKKLLGKDFLKKVEKEDGWKRTKTGYEKFYPARDGSLTVNGKEVDLATNGTFAITEKAKLLDIQFKANGQEIHTKIENTKDKPQNIDLVKTIDFKDFIQAMDGEMVNSESGDISIQSEVGQRHYPGDRVHCNRFNGRYTDHVYYNHWDPRAWKNFISSDCDWAFFSYDCENDYTSDTKCRGLQSAYNYRNCSWALGHSNKYHYWDN</sequence>
<proteinExistence type="predicted"/>
<dbReference type="Proteomes" id="UP000481621">
    <property type="component" value="Unassembled WGS sequence"/>
</dbReference>
<feature type="signal peptide" evidence="1">
    <location>
        <begin position="1"/>
        <end position="33"/>
    </location>
</feature>
<protein>
    <submittedName>
        <fullName evidence="2">Uncharacterized protein</fullName>
    </submittedName>
</protein>
<keyword evidence="3" id="KW-1185">Reference proteome</keyword>
<feature type="chain" id="PRO_5025476250" evidence="1">
    <location>
        <begin position="34"/>
        <end position="264"/>
    </location>
</feature>
<accession>A0A6B3TM98</accession>
<dbReference type="AlphaFoldDB" id="A0A6B3TM98"/>
<evidence type="ECO:0000256" key="1">
    <source>
        <dbReference type="SAM" id="SignalP"/>
    </source>
</evidence>
<dbReference type="EMBL" id="JAAIUV010000003">
    <property type="protein sequence ID" value="NEX77798.1"/>
    <property type="molecule type" value="Genomic_DNA"/>
</dbReference>
<name>A0A6B3TM98_9BACI</name>